<keyword evidence="1" id="KW-0812">Transmembrane</keyword>
<dbReference type="OrthoDB" id="9814116at2"/>
<accession>A0A286C010</accession>
<dbReference type="Proteomes" id="UP000219271">
    <property type="component" value="Unassembled WGS sequence"/>
</dbReference>
<feature type="transmembrane region" description="Helical" evidence="1">
    <location>
        <begin position="27"/>
        <end position="50"/>
    </location>
</feature>
<reference evidence="3" key="1">
    <citation type="submission" date="2017-09" db="EMBL/GenBank/DDBJ databases">
        <authorList>
            <person name="Varghese N."/>
            <person name="Submissions S."/>
        </authorList>
    </citation>
    <scope>NUCLEOTIDE SEQUENCE [LARGE SCALE GENOMIC DNA]</scope>
    <source>
        <strain evidence="3">JKS000234</strain>
    </source>
</reference>
<protein>
    <submittedName>
        <fullName evidence="2">Superinfection immunity protein</fullName>
    </submittedName>
</protein>
<keyword evidence="1" id="KW-0472">Membrane</keyword>
<keyword evidence="1" id="KW-1133">Transmembrane helix</keyword>
<keyword evidence="3" id="KW-1185">Reference proteome</keyword>
<evidence type="ECO:0000313" key="3">
    <source>
        <dbReference type="Proteomes" id="UP000219271"/>
    </source>
</evidence>
<gene>
    <name evidence="2" type="ORF">SAMN06273570_4151</name>
</gene>
<evidence type="ECO:0000256" key="1">
    <source>
        <dbReference type="SAM" id="Phobius"/>
    </source>
</evidence>
<dbReference type="InterPro" id="IPR016410">
    <property type="entry name" value="Phage_imm"/>
</dbReference>
<organism evidence="2 3">
    <name type="scientific">Candidatus Pantoea floridensis</name>
    <dbReference type="NCBI Taxonomy" id="1938870"/>
    <lineage>
        <taxon>Bacteria</taxon>
        <taxon>Pseudomonadati</taxon>
        <taxon>Pseudomonadota</taxon>
        <taxon>Gammaproteobacteria</taxon>
        <taxon>Enterobacterales</taxon>
        <taxon>Erwiniaceae</taxon>
        <taxon>Pantoea</taxon>
    </lineage>
</organism>
<dbReference type="AlphaFoldDB" id="A0A286C010"/>
<name>A0A286C010_9GAMM</name>
<evidence type="ECO:0000313" key="2">
    <source>
        <dbReference type="EMBL" id="SOD39697.1"/>
    </source>
</evidence>
<dbReference type="EMBL" id="OCMY01000001">
    <property type="protein sequence ID" value="SOD39697.1"/>
    <property type="molecule type" value="Genomic_DNA"/>
</dbReference>
<sequence>MAILFLIVLYFLPTFIGIIRYRLNIWAIILTNLVFGWTLIGWIVALIMAIKSDENDRLNHVIKLLEKRKD</sequence>
<dbReference type="Pfam" id="PF14373">
    <property type="entry name" value="Imm_superinfect"/>
    <property type="match status" value="1"/>
</dbReference>
<dbReference type="RefSeq" id="WP_097097473.1">
    <property type="nucleotide sequence ID" value="NZ_OCMY01000001.1"/>
</dbReference>
<proteinExistence type="predicted"/>